<proteinExistence type="predicted"/>
<name>A0A2S0U3K2_9AGAM</name>
<dbReference type="RefSeq" id="YP_009487166.1">
    <property type="nucleotide sequence ID" value="NC_037773.1"/>
</dbReference>
<reference evidence="1" key="1">
    <citation type="journal article" date="2018" name="Int. J. Biol. Macromol.">
        <title>Characterization and comparative mitogenomic analysis of six newly sequenced mitochondrial genomes from ectomycorrhizal fungi (Russula) and phylogenetic analysis of the Agaricomycetes.</title>
        <authorList>
            <person name="Li Q."/>
            <person name="Wang Q."/>
            <person name="Chen C."/>
            <person name="Jin X."/>
            <person name="Chen Z."/>
            <person name="Xiong C."/>
            <person name="Li P."/>
            <person name="Zhao J."/>
            <person name="Huang W."/>
        </authorList>
    </citation>
    <scope>NUCLEOTIDE SEQUENCE</scope>
</reference>
<dbReference type="AlphaFoldDB" id="A0A2S0U3K2"/>
<sequence>MKYMKLYKIFLKTISVNDIHLQSTFKKQIFLDKSAKSYYMTYKDYDTEDLKDFINDLDSNGLYSVIPMISMKSCLNKPYIVLSPSILVSKYSNYHFLTYFIHKKHMETIDEFDMKNIEKPVLILKYKRIFMDITQLNRKYDPI</sequence>
<accession>A0A2S0U3K2</accession>
<protein>
    <submittedName>
        <fullName evidence="1">Uncharacterized protein</fullName>
    </submittedName>
</protein>
<gene>
    <name evidence="1" type="primary">orf143</name>
</gene>
<keyword evidence="1" id="KW-0496">Mitochondrion</keyword>
<geneLocation type="mitochondrion" evidence="1"/>
<dbReference type="EMBL" id="MH138072">
    <property type="protein sequence ID" value="AWB36068.1"/>
    <property type="molecule type" value="Genomic_DNA"/>
</dbReference>
<organism evidence="1">
    <name type="scientific">Russula compacta</name>
    <dbReference type="NCBI Taxonomy" id="40490"/>
    <lineage>
        <taxon>Eukaryota</taxon>
        <taxon>Fungi</taxon>
        <taxon>Dikarya</taxon>
        <taxon>Basidiomycota</taxon>
        <taxon>Agaricomycotina</taxon>
        <taxon>Agaricomycetes</taxon>
        <taxon>Russulales</taxon>
        <taxon>Russulaceae</taxon>
        <taxon>Russula</taxon>
    </lineage>
</organism>
<dbReference type="GeneID" id="36940481"/>
<evidence type="ECO:0000313" key="1">
    <source>
        <dbReference type="EMBL" id="AWB36068.1"/>
    </source>
</evidence>